<evidence type="ECO:0000313" key="3">
    <source>
        <dbReference type="EMBL" id="GFO50188.1"/>
    </source>
</evidence>
<protein>
    <submittedName>
        <fullName evidence="3">Uncharacterized protein</fullName>
    </submittedName>
</protein>
<sequence>MIFHTTALTRTEQPPTHPEQDASNPEAPSSCSGWCLWGSISIAIIVIFTIIAISAHYFGYVDIRCYQRF</sequence>
<accession>A0AAV4E0R5</accession>
<keyword evidence="4" id="KW-1185">Reference proteome</keyword>
<evidence type="ECO:0000256" key="2">
    <source>
        <dbReference type="SAM" id="Phobius"/>
    </source>
</evidence>
<dbReference type="Proteomes" id="UP000735302">
    <property type="component" value="Unassembled WGS sequence"/>
</dbReference>
<dbReference type="AlphaFoldDB" id="A0AAV4E0R5"/>
<keyword evidence="2" id="KW-1133">Transmembrane helix</keyword>
<reference evidence="3 4" key="1">
    <citation type="journal article" date="2021" name="Elife">
        <title>Chloroplast acquisition without the gene transfer in kleptoplastic sea slugs, Plakobranchus ocellatus.</title>
        <authorList>
            <person name="Maeda T."/>
            <person name="Takahashi S."/>
            <person name="Yoshida T."/>
            <person name="Shimamura S."/>
            <person name="Takaki Y."/>
            <person name="Nagai Y."/>
            <person name="Toyoda A."/>
            <person name="Suzuki Y."/>
            <person name="Arimoto A."/>
            <person name="Ishii H."/>
            <person name="Satoh N."/>
            <person name="Nishiyama T."/>
            <person name="Hasebe M."/>
            <person name="Maruyama T."/>
            <person name="Minagawa J."/>
            <person name="Obokata J."/>
            <person name="Shigenobu S."/>
        </authorList>
    </citation>
    <scope>NUCLEOTIDE SEQUENCE [LARGE SCALE GENOMIC DNA]</scope>
</reference>
<evidence type="ECO:0000256" key="1">
    <source>
        <dbReference type="SAM" id="MobiDB-lite"/>
    </source>
</evidence>
<feature type="non-terminal residue" evidence="3">
    <location>
        <position position="69"/>
    </location>
</feature>
<feature type="region of interest" description="Disordered" evidence="1">
    <location>
        <begin position="1"/>
        <end position="30"/>
    </location>
</feature>
<keyword evidence="2" id="KW-0812">Transmembrane</keyword>
<feature type="compositionally biased region" description="Polar residues" evidence="1">
    <location>
        <begin position="21"/>
        <end position="30"/>
    </location>
</feature>
<comment type="caution">
    <text evidence="3">The sequence shown here is derived from an EMBL/GenBank/DDBJ whole genome shotgun (WGS) entry which is preliminary data.</text>
</comment>
<name>A0AAV4E0R5_9GAST</name>
<evidence type="ECO:0000313" key="4">
    <source>
        <dbReference type="Proteomes" id="UP000735302"/>
    </source>
</evidence>
<feature type="transmembrane region" description="Helical" evidence="2">
    <location>
        <begin position="36"/>
        <end position="60"/>
    </location>
</feature>
<feature type="compositionally biased region" description="Polar residues" evidence="1">
    <location>
        <begin position="1"/>
        <end position="14"/>
    </location>
</feature>
<gene>
    <name evidence="3" type="ORF">PoB_007669300</name>
</gene>
<organism evidence="3 4">
    <name type="scientific">Plakobranchus ocellatus</name>
    <dbReference type="NCBI Taxonomy" id="259542"/>
    <lineage>
        <taxon>Eukaryota</taxon>
        <taxon>Metazoa</taxon>
        <taxon>Spiralia</taxon>
        <taxon>Lophotrochozoa</taxon>
        <taxon>Mollusca</taxon>
        <taxon>Gastropoda</taxon>
        <taxon>Heterobranchia</taxon>
        <taxon>Euthyneura</taxon>
        <taxon>Panpulmonata</taxon>
        <taxon>Sacoglossa</taxon>
        <taxon>Placobranchoidea</taxon>
        <taxon>Plakobranchidae</taxon>
        <taxon>Plakobranchus</taxon>
    </lineage>
</organism>
<keyword evidence="2" id="KW-0472">Membrane</keyword>
<proteinExistence type="predicted"/>
<dbReference type="EMBL" id="BLXT01008587">
    <property type="protein sequence ID" value="GFO50188.1"/>
    <property type="molecule type" value="Genomic_DNA"/>
</dbReference>